<dbReference type="Proteomes" id="UP000199207">
    <property type="component" value="Unassembled WGS sequence"/>
</dbReference>
<proteinExistence type="predicted"/>
<evidence type="ECO:0000313" key="3">
    <source>
        <dbReference type="EMBL" id="SFD59731.1"/>
    </source>
</evidence>
<gene>
    <name evidence="3" type="ORF">SAMN05421773_12042</name>
</gene>
<dbReference type="Pfam" id="PF04149">
    <property type="entry name" value="DUF397"/>
    <property type="match status" value="1"/>
</dbReference>
<accession>A0A1I1TM62</accession>
<dbReference type="EMBL" id="FOLM01000020">
    <property type="protein sequence ID" value="SFD59731.1"/>
    <property type="molecule type" value="Genomic_DNA"/>
</dbReference>
<organism evidence="3 4">
    <name type="scientific">Streptomyces aidingensis</name>
    <dbReference type="NCBI Taxonomy" id="910347"/>
    <lineage>
        <taxon>Bacteria</taxon>
        <taxon>Bacillati</taxon>
        <taxon>Actinomycetota</taxon>
        <taxon>Actinomycetes</taxon>
        <taxon>Kitasatosporales</taxon>
        <taxon>Streptomycetaceae</taxon>
        <taxon>Streptomyces</taxon>
    </lineage>
</organism>
<dbReference type="AlphaFoldDB" id="A0A1I1TM62"/>
<dbReference type="InterPro" id="IPR007278">
    <property type="entry name" value="DUF397"/>
</dbReference>
<reference evidence="3 4" key="1">
    <citation type="submission" date="2016-10" db="EMBL/GenBank/DDBJ databases">
        <authorList>
            <person name="de Groot N.N."/>
        </authorList>
    </citation>
    <scope>NUCLEOTIDE SEQUENCE [LARGE SCALE GENOMIC DNA]</scope>
    <source>
        <strain evidence="3 4">CGMCC 4.5739</strain>
    </source>
</reference>
<evidence type="ECO:0000259" key="2">
    <source>
        <dbReference type="Pfam" id="PF04149"/>
    </source>
</evidence>
<feature type="region of interest" description="Disordered" evidence="1">
    <location>
        <begin position="1"/>
        <end position="37"/>
    </location>
</feature>
<feature type="domain" description="DUF397" evidence="2">
    <location>
        <begin position="9"/>
        <end position="58"/>
    </location>
</feature>
<dbReference type="STRING" id="910347.SAMN05421773_12042"/>
<dbReference type="RefSeq" id="WP_425443928.1">
    <property type="nucleotide sequence ID" value="NZ_FOLM01000020.1"/>
</dbReference>
<sequence length="62" mass="6661">MKPVSEALWRKSSYSGSENGACLEVRDDSPGAVPVRDSKAPDAAHLIIPAASWQAFVNFSKD</sequence>
<name>A0A1I1TM62_9ACTN</name>
<evidence type="ECO:0000256" key="1">
    <source>
        <dbReference type="SAM" id="MobiDB-lite"/>
    </source>
</evidence>
<protein>
    <recommendedName>
        <fullName evidence="2">DUF397 domain-containing protein</fullName>
    </recommendedName>
</protein>
<evidence type="ECO:0000313" key="4">
    <source>
        <dbReference type="Proteomes" id="UP000199207"/>
    </source>
</evidence>
<keyword evidence="4" id="KW-1185">Reference proteome</keyword>